<feature type="region of interest" description="Disordered" evidence="1">
    <location>
        <begin position="107"/>
        <end position="149"/>
    </location>
</feature>
<name>A0AAV2Z789_9STRA</name>
<dbReference type="AlphaFoldDB" id="A0AAV2Z789"/>
<evidence type="ECO:0000313" key="2">
    <source>
        <dbReference type="EMBL" id="DBA01615.1"/>
    </source>
</evidence>
<accession>A0AAV2Z789</accession>
<reference evidence="2" key="1">
    <citation type="submission" date="2022-11" db="EMBL/GenBank/DDBJ databases">
        <authorList>
            <person name="Morgan W.R."/>
            <person name="Tartar A."/>
        </authorList>
    </citation>
    <scope>NUCLEOTIDE SEQUENCE</scope>
    <source>
        <strain evidence="2">ARSEF 373</strain>
    </source>
</reference>
<comment type="caution">
    <text evidence="2">The sequence shown here is derived from an EMBL/GenBank/DDBJ whole genome shotgun (WGS) entry which is preliminary data.</text>
</comment>
<sequence length="149" mass="16571">MVVQHACKLETQSTKYRLHPIVHLSKLKRCLDLVERPTVQLQVAKGSRLRLRCAAAPLRQLRAERGGRQVRCGEDARHCESTGPPGLAASEDCTWYVGASRVPIQARKMRATSRAGRSSTSTTGTTVDVTDSRSWRKRPPPISNLPCQR</sequence>
<keyword evidence="3" id="KW-1185">Reference proteome</keyword>
<evidence type="ECO:0000313" key="3">
    <source>
        <dbReference type="Proteomes" id="UP001146120"/>
    </source>
</evidence>
<dbReference type="Proteomes" id="UP001146120">
    <property type="component" value="Unassembled WGS sequence"/>
</dbReference>
<gene>
    <name evidence="2" type="ORF">N0F65_011371</name>
</gene>
<feature type="compositionally biased region" description="Low complexity" evidence="1">
    <location>
        <begin position="112"/>
        <end position="129"/>
    </location>
</feature>
<reference evidence="2" key="2">
    <citation type="journal article" date="2023" name="Microbiol Resour">
        <title>Decontamination and Annotation of the Draft Genome Sequence of the Oomycete Lagenidium giganteum ARSEF 373.</title>
        <authorList>
            <person name="Morgan W.R."/>
            <person name="Tartar A."/>
        </authorList>
    </citation>
    <scope>NUCLEOTIDE SEQUENCE</scope>
    <source>
        <strain evidence="2">ARSEF 373</strain>
    </source>
</reference>
<dbReference type="EMBL" id="DAKRPA010000044">
    <property type="protein sequence ID" value="DBA01615.1"/>
    <property type="molecule type" value="Genomic_DNA"/>
</dbReference>
<protein>
    <submittedName>
        <fullName evidence="2">Uncharacterized protein</fullName>
    </submittedName>
</protein>
<organism evidence="2 3">
    <name type="scientific">Lagenidium giganteum</name>
    <dbReference type="NCBI Taxonomy" id="4803"/>
    <lineage>
        <taxon>Eukaryota</taxon>
        <taxon>Sar</taxon>
        <taxon>Stramenopiles</taxon>
        <taxon>Oomycota</taxon>
        <taxon>Peronosporomycetes</taxon>
        <taxon>Pythiales</taxon>
        <taxon>Pythiaceae</taxon>
    </lineage>
</organism>
<evidence type="ECO:0000256" key="1">
    <source>
        <dbReference type="SAM" id="MobiDB-lite"/>
    </source>
</evidence>
<proteinExistence type="predicted"/>